<proteinExistence type="predicted"/>
<organism evidence="1 2">
    <name type="scientific">Rubroshorea leprosula</name>
    <dbReference type="NCBI Taxonomy" id="152421"/>
    <lineage>
        <taxon>Eukaryota</taxon>
        <taxon>Viridiplantae</taxon>
        <taxon>Streptophyta</taxon>
        <taxon>Embryophyta</taxon>
        <taxon>Tracheophyta</taxon>
        <taxon>Spermatophyta</taxon>
        <taxon>Magnoliopsida</taxon>
        <taxon>eudicotyledons</taxon>
        <taxon>Gunneridae</taxon>
        <taxon>Pentapetalae</taxon>
        <taxon>rosids</taxon>
        <taxon>malvids</taxon>
        <taxon>Malvales</taxon>
        <taxon>Dipterocarpaceae</taxon>
        <taxon>Rubroshorea</taxon>
    </lineage>
</organism>
<accession>A0AAV5J565</accession>
<keyword evidence="2" id="KW-1185">Reference proteome</keyword>
<protein>
    <submittedName>
        <fullName evidence="1">Uncharacterized protein</fullName>
    </submittedName>
</protein>
<evidence type="ECO:0000313" key="1">
    <source>
        <dbReference type="EMBL" id="GKV09769.1"/>
    </source>
</evidence>
<reference evidence="1 2" key="1">
    <citation type="journal article" date="2021" name="Commun. Biol.">
        <title>The genome of Shorea leprosula (Dipterocarpaceae) highlights the ecological relevance of drought in aseasonal tropical rainforests.</title>
        <authorList>
            <person name="Ng K.K.S."/>
            <person name="Kobayashi M.J."/>
            <person name="Fawcett J.A."/>
            <person name="Hatakeyama M."/>
            <person name="Paape T."/>
            <person name="Ng C.H."/>
            <person name="Ang C.C."/>
            <person name="Tnah L.H."/>
            <person name="Lee C.T."/>
            <person name="Nishiyama T."/>
            <person name="Sese J."/>
            <person name="O'Brien M.J."/>
            <person name="Copetti D."/>
            <person name="Mohd Noor M.I."/>
            <person name="Ong R.C."/>
            <person name="Putra M."/>
            <person name="Sireger I.Z."/>
            <person name="Indrioko S."/>
            <person name="Kosugi Y."/>
            <person name="Izuno A."/>
            <person name="Isagi Y."/>
            <person name="Lee S.L."/>
            <person name="Shimizu K.K."/>
        </authorList>
    </citation>
    <scope>NUCLEOTIDE SEQUENCE [LARGE SCALE GENOMIC DNA]</scope>
    <source>
        <strain evidence="1">214</strain>
    </source>
</reference>
<dbReference type="Proteomes" id="UP001054252">
    <property type="component" value="Unassembled WGS sequence"/>
</dbReference>
<sequence>MLSVFVSKCRQLRELDLIESKVVDDKVDWVSYFLSLVM</sequence>
<name>A0AAV5J565_9ROSI</name>
<dbReference type="AlphaFoldDB" id="A0AAV5J565"/>
<gene>
    <name evidence="1" type="ORF">SLEP1_g21218</name>
</gene>
<dbReference type="EMBL" id="BPVZ01000031">
    <property type="protein sequence ID" value="GKV09769.1"/>
    <property type="molecule type" value="Genomic_DNA"/>
</dbReference>
<evidence type="ECO:0000313" key="2">
    <source>
        <dbReference type="Proteomes" id="UP001054252"/>
    </source>
</evidence>
<comment type="caution">
    <text evidence="1">The sequence shown here is derived from an EMBL/GenBank/DDBJ whole genome shotgun (WGS) entry which is preliminary data.</text>
</comment>